<protein>
    <recommendedName>
        <fullName evidence="3">AbiTii domain-containing protein</fullName>
    </recommendedName>
</protein>
<evidence type="ECO:0000256" key="2">
    <source>
        <dbReference type="SAM" id="Phobius"/>
    </source>
</evidence>
<evidence type="ECO:0000259" key="3">
    <source>
        <dbReference type="Pfam" id="PF18864"/>
    </source>
</evidence>
<name>A0A3A9ZIM5_9ACTN</name>
<keyword evidence="5" id="KW-1185">Reference proteome</keyword>
<sequence length="392" mass="41739">MVHRPFVTTLAEERIMSDTSPAPNAWQTAQPFPDRRARQLLKAVETTFNVQLGCRAGGGRMPAMPYKREGLLAQIQAGVLDDSMAVASLLQKCIVLGGQAGSEKMRAWARQELNGYGGETVPDYRHITTGLVAIITNRAGYNPMIQRINASMLPRKISDALREKDINLEVAILGGGIGELEALANRGEAEHRIMPPWAQVMTDTMNRYNAAPNSRVEVVYWPVSDASLRGLLVRVRTALAEMVAELIALTPAAQEVPDKAVADQAVQLVITGHRPTIHVTSQQANDGGTNVALGRTEAGPVTVSGAGTAIGNQTASGSGASVVGSQSATGSHNTLAGRDGTAATPSTEQGWWSRLRKRGAVVAFTTIFGGIASIAAAALAAFTWLGWTPWWR</sequence>
<evidence type="ECO:0000256" key="1">
    <source>
        <dbReference type="SAM" id="MobiDB-lite"/>
    </source>
</evidence>
<evidence type="ECO:0000313" key="4">
    <source>
        <dbReference type="EMBL" id="RKN48210.1"/>
    </source>
</evidence>
<feature type="domain" description="AbiTii" evidence="3">
    <location>
        <begin position="71"/>
        <end position="259"/>
    </location>
</feature>
<feature type="region of interest" description="Disordered" evidence="1">
    <location>
        <begin position="315"/>
        <end position="349"/>
    </location>
</feature>
<feature type="compositionally biased region" description="Low complexity" evidence="1">
    <location>
        <begin position="315"/>
        <end position="331"/>
    </location>
</feature>
<dbReference type="Pfam" id="PF18864">
    <property type="entry name" value="AbiTii"/>
    <property type="match status" value="1"/>
</dbReference>
<keyword evidence="2" id="KW-0812">Transmembrane</keyword>
<dbReference type="EMBL" id="RBAK01000003">
    <property type="protein sequence ID" value="RKN48210.1"/>
    <property type="molecule type" value="Genomic_DNA"/>
</dbReference>
<keyword evidence="2" id="KW-0472">Membrane</keyword>
<gene>
    <name evidence="4" type="ORF">D7223_09230</name>
</gene>
<feature type="transmembrane region" description="Helical" evidence="2">
    <location>
        <begin position="361"/>
        <end position="387"/>
    </location>
</feature>
<organism evidence="4 5">
    <name type="scientific">Micromonospora endolithica</name>
    <dbReference type="NCBI Taxonomy" id="230091"/>
    <lineage>
        <taxon>Bacteria</taxon>
        <taxon>Bacillati</taxon>
        <taxon>Actinomycetota</taxon>
        <taxon>Actinomycetes</taxon>
        <taxon>Micromonosporales</taxon>
        <taxon>Micromonosporaceae</taxon>
        <taxon>Micromonospora</taxon>
    </lineage>
</organism>
<reference evidence="4 5" key="1">
    <citation type="journal article" date="2004" name="Syst. Appl. Microbiol.">
        <title>Cryptoendolithic actinomycetes from antarctic sandstone rock samples: Micromonospora endolithica sp. nov. and two isolates related to Micromonospora coerulea Jensen 1932.</title>
        <authorList>
            <person name="Hirsch P."/>
            <person name="Mevs U."/>
            <person name="Kroppenstedt R.M."/>
            <person name="Schumann P."/>
            <person name="Stackebrandt E."/>
        </authorList>
    </citation>
    <scope>NUCLEOTIDE SEQUENCE [LARGE SCALE GENOMIC DNA]</scope>
    <source>
        <strain evidence="4 5">JCM 12677</strain>
    </source>
</reference>
<comment type="caution">
    <text evidence="4">The sequence shown here is derived from an EMBL/GenBank/DDBJ whole genome shotgun (WGS) entry which is preliminary data.</text>
</comment>
<keyword evidence="2" id="KW-1133">Transmembrane helix</keyword>
<dbReference type="Proteomes" id="UP000281726">
    <property type="component" value="Unassembled WGS sequence"/>
</dbReference>
<accession>A0A3A9ZIM5</accession>
<dbReference type="AlphaFoldDB" id="A0A3A9ZIM5"/>
<proteinExistence type="predicted"/>
<evidence type="ECO:0000313" key="5">
    <source>
        <dbReference type="Proteomes" id="UP000281726"/>
    </source>
</evidence>
<dbReference type="InterPro" id="IPR041304">
    <property type="entry name" value="AbiTii"/>
</dbReference>